<reference evidence="2 3" key="1">
    <citation type="submission" date="2016-12" db="EMBL/GenBank/DDBJ databases">
        <title>The whole genome sequencing and assembly of Bacillus cohnii DSM 6307T strain.</title>
        <authorList>
            <person name="Lee Y.-J."/>
            <person name="Yi H."/>
            <person name="Bahn Y.-S."/>
            <person name="Kim J.F."/>
            <person name="Lee D.-W."/>
        </authorList>
    </citation>
    <scope>NUCLEOTIDE SEQUENCE [LARGE SCALE GENOMIC DNA]</scope>
    <source>
        <strain evidence="2 3">DSM 6307</strain>
    </source>
</reference>
<protein>
    <submittedName>
        <fullName evidence="2">Uncharacterized protein</fullName>
    </submittedName>
</protein>
<dbReference type="EMBL" id="CP018866">
    <property type="protein sequence ID" value="AST91903.1"/>
    <property type="molecule type" value="Genomic_DNA"/>
</dbReference>
<accession>A0A223KRF5</accession>
<feature type="transmembrane region" description="Helical" evidence="1">
    <location>
        <begin position="12"/>
        <end position="30"/>
    </location>
</feature>
<keyword evidence="3" id="KW-1185">Reference proteome</keyword>
<dbReference type="RefSeq" id="WP_066411020.1">
    <property type="nucleotide sequence ID" value="NZ_CP018866.1"/>
</dbReference>
<evidence type="ECO:0000313" key="3">
    <source>
        <dbReference type="Proteomes" id="UP000215224"/>
    </source>
</evidence>
<dbReference type="Proteomes" id="UP000215224">
    <property type="component" value="Chromosome"/>
</dbReference>
<proteinExistence type="predicted"/>
<evidence type="ECO:0000256" key="1">
    <source>
        <dbReference type="SAM" id="Phobius"/>
    </source>
</evidence>
<dbReference type="AlphaFoldDB" id="A0A223KRF5"/>
<keyword evidence="1" id="KW-0812">Transmembrane</keyword>
<keyword evidence="1" id="KW-1133">Transmembrane helix</keyword>
<dbReference type="KEGG" id="bcoh:BC6307_11750"/>
<sequence>MKNTKLRIMWIIPNVFCYVMFIGFSSFVIINADGLYEIARLSIWVLTMIFLFIVSIIGSYRIWSWIKQGKI</sequence>
<gene>
    <name evidence="2" type="ORF">BC6307_11750</name>
</gene>
<feature type="transmembrane region" description="Helical" evidence="1">
    <location>
        <begin position="42"/>
        <end position="63"/>
    </location>
</feature>
<organism evidence="2 3">
    <name type="scientific">Sutcliffiella cohnii</name>
    <dbReference type="NCBI Taxonomy" id="33932"/>
    <lineage>
        <taxon>Bacteria</taxon>
        <taxon>Bacillati</taxon>
        <taxon>Bacillota</taxon>
        <taxon>Bacilli</taxon>
        <taxon>Bacillales</taxon>
        <taxon>Bacillaceae</taxon>
        <taxon>Sutcliffiella</taxon>
    </lineage>
</organism>
<dbReference type="STRING" id="1314751.GCA_001591425_00227"/>
<name>A0A223KRF5_9BACI</name>
<keyword evidence="1" id="KW-0472">Membrane</keyword>
<evidence type="ECO:0000313" key="2">
    <source>
        <dbReference type="EMBL" id="AST91903.1"/>
    </source>
</evidence>